<keyword evidence="1" id="KW-0560">Oxidoreductase</keyword>
<dbReference type="InterPro" id="IPR036188">
    <property type="entry name" value="FAD/NAD-bd_sf"/>
</dbReference>
<dbReference type="Pfam" id="PF01494">
    <property type="entry name" value="FAD_binding_3"/>
    <property type="match status" value="2"/>
</dbReference>
<evidence type="ECO:0000313" key="4">
    <source>
        <dbReference type="EMBL" id="VEP15795.1"/>
    </source>
</evidence>
<dbReference type="SUPFAM" id="SSF51905">
    <property type="entry name" value="FAD/NAD(P)-binding domain"/>
    <property type="match status" value="1"/>
</dbReference>
<dbReference type="InterPro" id="IPR002938">
    <property type="entry name" value="FAD-bd"/>
</dbReference>
<dbReference type="EMBL" id="CAACVJ010000303">
    <property type="protein sequence ID" value="VEP15795.1"/>
    <property type="molecule type" value="Genomic_DNA"/>
</dbReference>
<dbReference type="Proteomes" id="UP000320055">
    <property type="component" value="Unassembled WGS sequence"/>
</dbReference>
<name>A0A563VWM8_9CYAN</name>
<dbReference type="Gene3D" id="3.50.50.60">
    <property type="entry name" value="FAD/NAD(P)-binding domain"/>
    <property type="match status" value="2"/>
</dbReference>
<dbReference type="PANTHER" id="PTHR13789">
    <property type="entry name" value="MONOOXYGENASE"/>
    <property type="match status" value="1"/>
</dbReference>
<keyword evidence="2" id="KW-0503">Monooxygenase</keyword>
<evidence type="ECO:0000256" key="1">
    <source>
        <dbReference type="ARBA" id="ARBA00023002"/>
    </source>
</evidence>
<feature type="domain" description="FAD-binding" evidence="3">
    <location>
        <begin position="10"/>
        <end position="44"/>
    </location>
</feature>
<evidence type="ECO:0000259" key="3">
    <source>
        <dbReference type="Pfam" id="PF01494"/>
    </source>
</evidence>
<dbReference type="PANTHER" id="PTHR13789:SF309">
    <property type="entry name" value="PUTATIVE (AFU_ORTHOLOGUE AFUA_6G14510)-RELATED"/>
    <property type="match status" value="1"/>
</dbReference>
<feature type="domain" description="FAD-binding" evidence="3">
    <location>
        <begin position="371"/>
        <end position="443"/>
    </location>
</feature>
<dbReference type="PRINTS" id="PR00420">
    <property type="entry name" value="RNGMNOXGNASE"/>
</dbReference>
<organism evidence="4 5">
    <name type="scientific">Hyella patelloides LEGE 07179</name>
    <dbReference type="NCBI Taxonomy" id="945734"/>
    <lineage>
        <taxon>Bacteria</taxon>
        <taxon>Bacillati</taxon>
        <taxon>Cyanobacteriota</taxon>
        <taxon>Cyanophyceae</taxon>
        <taxon>Pleurocapsales</taxon>
        <taxon>Hyellaceae</taxon>
        <taxon>Hyella</taxon>
    </lineage>
</organism>
<proteinExistence type="predicted"/>
<dbReference type="GO" id="GO:0004497">
    <property type="term" value="F:monooxygenase activity"/>
    <property type="evidence" value="ECO:0007669"/>
    <property type="project" value="UniProtKB-KW"/>
</dbReference>
<protein>
    <submittedName>
        <fullName evidence="4">2-polyprenyl-6-methoxyphenol hydroxylase-like oxidoreductase</fullName>
    </submittedName>
</protein>
<evidence type="ECO:0000313" key="5">
    <source>
        <dbReference type="Proteomes" id="UP000320055"/>
    </source>
</evidence>
<reference evidence="4 5" key="1">
    <citation type="submission" date="2019-01" db="EMBL/GenBank/DDBJ databases">
        <authorList>
            <person name="Brito A."/>
        </authorList>
    </citation>
    <scope>NUCLEOTIDE SEQUENCE [LARGE SCALE GENOMIC DNA]</scope>
    <source>
        <strain evidence="4">1</strain>
    </source>
</reference>
<accession>A0A563VWM8</accession>
<dbReference type="AlphaFoldDB" id="A0A563VWM8"/>
<sequence length="477" mass="54187">MNDMGSGKIYDVLIVGAGPVGLATAIALRQRGINNLLVIDRTRSFRRVGQVVDLLPNGLKALKYIDEQAYQQVKATGLDFIQIRRQKSDGKEQKTPRKLFWCQKNLLGEVIRSIPLDFDFWFHRYGEGRISIPWYDLQTNLRNLLPSEIVKVNHRCVNFSQETAYVQVDCISGDEKYNNPFAHWEMQSLNQVTDVNSDPQKCERQQFQAKLVVAADGINSTIRQLIYCNSDLNQWAKPSYSGFVAIGCLEIDNISNEIIQELENKYFQGERVVTLRNDSLKSNVQNIDSPRLILIRRAENALGYLFHTPLSLDLLENKSPEAIINLAANILTKADFPPIFSQLIKLSNIEQLICRPYYIHPANIPHSQPIWSSERLVLVGDAAHGMPPFAAQGANQGLEDAAIIGTAISTIIDNNALDNQEIISHLFSKYEQLRRPFMEKIQEATMKNHNWSQTEWDSYSDAVYSRNVEDLISNFTA</sequence>
<keyword evidence="5" id="KW-1185">Reference proteome</keyword>
<gene>
    <name evidence="4" type="ORF">H1P_3710005</name>
</gene>
<dbReference type="GO" id="GO:0071949">
    <property type="term" value="F:FAD binding"/>
    <property type="evidence" value="ECO:0007669"/>
    <property type="project" value="InterPro"/>
</dbReference>
<evidence type="ECO:0000256" key="2">
    <source>
        <dbReference type="ARBA" id="ARBA00023033"/>
    </source>
</evidence>
<dbReference type="InterPro" id="IPR050493">
    <property type="entry name" value="FAD-dep_Monooxygenase_BioMet"/>
</dbReference>